<protein>
    <recommendedName>
        <fullName evidence="3">HEPN AbiU2-like domain-containing protein</fullName>
    </recommendedName>
</protein>
<gene>
    <name evidence="1" type="ORF">AL468_00300</name>
</gene>
<accession>A0ABN5HGM8</accession>
<reference evidence="2" key="1">
    <citation type="submission" date="2017-12" db="EMBL/GenBank/DDBJ databases">
        <title>FDA dAtabase for Regulatory Grade micrObial Sequences (FDA-ARGOS): Supporting development and validation of Infectious Disease Dx tests.</title>
        <authorList>
            <person name="Hoffmann M."/>
            <person name="Allard M."/>
            <person name="Evans P."/>
            <person name="Brown E."/>
            <person name="Tallon L.J."/>
            <person name="Sadzewicz L."/>
            <person name="Sengamalay N."/>
            <person name="Ott S."/>
            <person name="Godinez A."/>
            <person name="Nagaraj S."/>
            <person name="Vavikolanu K."/>
            <person name="Aluvathingal J."/>
            <person name="Nadendla S."/>
            <person name="Hobson J."/>
            <person name="Sichtig H."/>
        </authorList>
    </citation>
    <scope>NUCLEOTIDE SEQUENCE [LARGE SCALE GENOMIC DNA]</scope>
    <source>
        <strain evidence="2">LMG 3418</strain>
    </source>
</reference>
<dbReference type="RefSeq" id="WP_085319503.1">
    <property type="nucleotide sequence ID" value="NZ_CP014134.1"/>
</dbReference>
<organism evidence="1 2">
    <name type="scientific">Vibrio diabolicus</name>
    <dbReference type="NCBI Taxonomy" id="50719"/>
    <lineage>
        <taxon>Bacteria</taxon>
        <taxon>Pseudomonadati</taxon>
        <taxon>Pseudomonadota</taxon>
        <taxon>Gammaproteobacteria</taxon>
        <taxon>Vibrionales</taxon>
        <taxon>Vibrionaceae</taxon>
        <taxon>Vibrio</taxon>
        <taxon>Vibrio diabolicus subgroup</taxon>
    </lineage>
</organism>
<sequence length="239" mass="27957">MISKKFSGSSRQVQERWWRMVFQKRFGKKLKALLLWRLHRKLNKEFQLKDKVINNTILTVVEQMEKINVEYFPASKQFFNLSLYFLLAERDIQALKADAFAHPNKTKRGIALRTLLLTIYEWDMTKVTGKKMGFIFDCTGLSDESKKEVSGALKELRKAHKVTVQQFREVRLNTIAHRDADALNQYEIISRLDIRDFSGPITNFYQASDKLLKSLVMATIEIGSQRSLFNQILHPKKRA</sequence>
<evidence type="ECO:0000313" key="2">
    <source>
        <dbReference type="Proteomes" id="UP000237665"/>
    </source>
</evidence>
<keyword evidence="2" id="KW-1185">Reference proteome</keyword>
<dbReference type="Proteomes" id="UP000237665">
    <property type="component" value="Chromosome 1"/>
</dbReference>
<proteinExistence type="predicted"/>
<dbReference type="EMBL" id="CP014134">
    <property type="protein sequence ID" value="AVH25784.1"/>
    <property type="molecule type" value="Genomic_DNA"/>
</dbReference>
<evidence type="ECO:0000313" key="1">
    <source>
        <dbReference type="EMBL" id="AVH25784.1"/>
    </source>
</evidence>
<name>A0ABN5HGM8_9VIBR</name>
<evidence type="ECO:0008006" key="3">
    <source>
        <dbReference type="Google" id="ProtNLM"/>
    </source>
</evidence>